<dbReference type="GO" id="GO:0000917">
    <property type="term" value="P:division septum assembly"/>
    <property type="evidence" value="ECO:0007669"/>
    <property type="project" value="UniProtKB-KW"/>
</dbReference>
<dbReference type="InterPro" id="IPR005526">
    <property type="entry name" value="Septum_form_inhib_MinC_C"/>
</dbReference>
<dbReference type="SUPFAM" id="SSF63848">
    <property type="entry name" value="Cell-division inhibitor MinC, C-terminal domain"/>
    <property type="match status" value="1"/>
</dbReference>
<comment type="similarity">
    <text evidence="1 6">Belongs to the MinC family.</text>
</comment>
<feature type="domain" description="Septum site-determining protein MinC N-terminal" evidence="8">
    <location>
        <begin position="5"/>
        <end position="78"/>
    </location>
</feature>
<gene>
    <name evidence="6 9" type="primary">minC</name>
    <name evidence="9" type="ORF">ACLFYP115_00919</name>
</gene>
<keyword evidence="3 6" id="KW-0717">Septation</keyword>
<evidence type="ECO:0000256" key="5">
    <source>
        <dbReference type="ARBA" id="ARBA00046874"/>
    </source>
</evidence>
<evidence type="ECO:0000256" key="4">
    <source>
        <dbReference type="ARBA" id="ARBA00023306"/>
    </source>
</evidence>
<dbReference type="InterPro" id="IPR055219">
    <property type="entry name" value="MinC_N_1"/>
</dbReference>
<evidence type="ECO:0000259" key="7">
    <source>
        <dbReference type="Pfam" id="PF03775"/>
    </source>
</evidence>
<evidence type="ECO:0000256" key="6">
    <source>
        <dbReference type="HAMAP-Rule" id="MF_00267"/>
    </source>
</evidence>
<dbReference type="GO" id="GO:0000902">
    <property type="term" value="P:cell morphogenesis"/>
    <property type="evidence" value="ECO:0007669"/>
    <property type="project" value="InterPro"/>
</dbReference>
<name>A0A6N2SHI6_9FIRM</name>
<dbReference type="InterPro" id="IPR016098">
    <property type="entry name" value="CAP/MinC_C"/>
</dbReference>
<dbReference type="NCBIfam" id="TIGR01222">
    <property type="entry name" value="minC"/>
    <property type="match status" value="1"/>
</dbReference>
<keyword evidence="4 6" id="KW-0131">Cell cycle</keyword>
<sequence>MKEPVLLKGNNFGLTIVLDDKIEFEELLTIIAKKFVEAAKFFNTKTQVVLKIEGRVLSVEETERVLETISENSSLSIAYVMEGDQVLETKFKKVIEERSIRLKESQNESRLKSGGVSFGQFYQGTLRSGQSLESDASVVVIGDVNPGATVKAKGNIVVLGCVKGYVFAGVDGNDKAFIAALEMKPMQIRIGSYIARSSDQESAKKRLFGKKAKQGDEEAKIAFVEDENIYIEPISKSLLNEITA</sequence>
<dbReference type="PANTHER" id="PTHR34108">
    <property type="entry name" value="SEPTUM SITE-DETERMINING PROTEIN MINC"/>
    <property type="match status" value="1"/>
</dbReference>
<comment type="subunit">
    <text evidence="5 6">Interacts with MinD and FtsZ.</text>
</comment>
<feature type="domain" description="Septum formation inhibitor MinC C-terminal" evidence="7">
    <location>
        <begin position="122"/>
        <end position="231"/>
    </location>
</feature>
<dbReference type="AlphaFoldDB" id="A0A6N2SHI6"/>
<evidence type="ECO:0000313" key="9">
    <source>
        <dbReference type="EMBL" id="VYS91641.1"/>
    </source>
</evidence>
<dbReference type="Pfam" id="PF22642">
    <property type="entry name" value="MinC_N_1"/>
    <property type="match status" value="1"/>
</dbReference>
<proteinExistence type="inferred from homology"/>
<protein>
    <recommendedName>
        <fullName evidence="6">Probable septum site-determining protein MinC</fullName>
    </recommendedName>
</protein>
<dbReference type="Gene3D" id="3.30.160.540">
    <property type="match status" value="1"/>
</dbReference>
<dbReference type="InterPro" id="IPR036145">
    <property type="entry name" value="MinC_C_sf"/>
</dbReference>
<dbReference type="HAMAP" id="MF_00267">
    <property type="entry name" value="MinC"/>
    <property type="match status" value="1"/>
</dbReference>
<accession>A0A6N2SHI6</accession>
<dbReference type="EMBL" id="CACRSQ010000003">
    <property type="protein sequence ID" value="VYS91641.1"/>
    <property type="molecule type" value="Genomic_DNA"/>
</dbReference>
<dbReference type="Pfam" id="PF03775">
    <property type="entry name" value="MinC_C"/>
    <property type="match status" value="1"/>
</dbReference>
<dbReference type="GO" id="GO:1901891">
    <property type="term" value="P:regulation of cell septum assembly"/>
    <property type="evidence" value="ECO:0007669"/>
    <property type="project" value="InterPro"/>
</dbReference>
<reference evidence="9" key="1">
    <citation type="submission" date="2019-11" db="EMBL/GenBank/DDBJ databases">
        <authorList>
            <person name="Feng L."/>
        </authorList>
    </citation>
    <scope>NUCLEOTIDE SEQUENCE</scope>
    <source>
        <strain evidence="9">AcaccaeLFYP115</strain>
    </source>
</reference>
<organism evidence="9">
    <name type="scientific">Anaerostipes caccae</name>
    <dbReference type="NCBI Taxonomy" id="105841"/>
    <lineage>
        <taxon>Bacteria</taxon>
        <taxon>Bacillati</taxon>
        <taxon>Bacillota</taxon>
        <taxon>Clostridia</taxon>
        <taxon>Lachnospirales</taxon>
        <taxon>Lachnospiraceae</taxon>
        <taxon>Anaerostipes</taxon>
    </lineage>
</organism>
<evidence type="ECO:0000256" key="1">
    <source>
        <dbReference type="ARBA" id="ARBA00006291"/>
    </source>
</evidence>
<evidence type="ECO:0000256" key="3">
    <source>
        <dbReference type="ARBA" id="ARBA00023210"/>
    </source>
</evidence>
<comment type="function">
    <text evidence="6">Cell division inhibitor that blocks the formation of polar Z ring septums. Rapidly oscillates between the poles of the cell to destabilize FtsZ filaments that have formed before they mature into polar Z rings. Prevents FtsZ polymerization.</text>
</comment>
<dbReference type="InterPro" id="IPR013033">
    <property type="entry name" value="MinC"/>
</dbReference>
<evidence type="ECO:0000256" key="2">
    <source>
        <dbReference type="ARBA" id="ARBA00022618"/>
    </source>
</evidence>
<dbReference type="PANTHER" id="PTHR34108:SF1">
    <property type="entry name" value="SEPTUM SITE-DETERMINING PROTEIN MINC"/>
    <property type="match status" value="1"/>
</dbReference>
<keyword evidence="2 6" id="KW-0132">Cell division</keyword>
<dbReference type="Gene3D" id="2.160.20.70">
    <property type="match status" value="1"/>
</dbReference>
<evidence type="ECO:0000259" key="8">
    <source>
        <dbReference type="Pfam" id="PF22642"/>
    </source>
</evidence>
<dbReference type="RefSeq" id="WP_006565824.1">
    <property type="nucleotide sequence ID" value="NZ_BAABZP010000001.1"/>
</dbReference>